<accession>A0ABX5YEN4</accession>
<dbReference type="Pfam" id="PF01555">
    <property type="entry name" value="N6_N4_Mtase"/>
    <property type="match status" value="2"/>
</dbReference>
<evidence type="ECO:0000256" key="1">
    <source>
        <dbReference type="ARBA" id="ARBA00022603"/>
    </source>
</evidence>
<dbReference type="SUPFAM" id="SSF53335">
    <property type="entry name" value="S-adenosyl-L-methionine-dependent methyltransferases"/>
    <property type="match status" value="1"/>
</dbReference>
<feature type="domain" description="DNA methylase N-4/N-6" evidence="5">
    <location>
        <begin position="363"/>
        <end position="452"/>
    </location>
</feature>
<evidence type="ECO:0000256" key="2">
    <source>
        <dbReference type="ARBA" id="ARBA00022679"/>
    </source>
</evidence>
<organism evidence="6 7">
    <name type="scientific">Glutamicibacter halophytocola</name>
    <dbReference type="NCBI Taxonomy" id="1933880"/>
    <lineage>
        <taxon>Bacteria</taxon>
        <taxon>Bacillati</taxon>
        <taxon>Actinomycetota</taxon>
        <taxon>Actinomycetes</taxon>
        <taxon>Micrococcales</taxon>
        <taxon>Micrococcaceae</taxon>
        <taxon>Glutamicibacter</taxon>
    </lineage>
</organism>
<evidence type="ECO:0000259" key="5">
    <source>
        <dbReference type="Pfam" id="PF01555"/>
    </source>
</evidence>
<protein>
    <submittedName>
        <fullName evidence="6">Site-specific DNA-methyltransferase</fullName>
    </submittedName>
</protein>
<dbReference type="PRINTS" id="PR00506">
    <property type="entry name" value="D21N6MTFRASE"/>
</dbReference>
<name>A0ABX5YEN4_9MICC</name>
<evidence type="ECO:0000313" key="6">
    <source>
        <dbReference type="EMBL" id="QDY68128.1"/>
    </source>
</evidence>
<feature type="domain" description="DNA methylase N-4/N-6" evidence="5">
    <location>
        <begin position="105"/>
        <end position="253"/>
    </location>
</feature>
<dbReference type="Proteomes" id="UP000320717">
    <property type="component" value="Chromosome"/>
</dbReference>
<gene>
    <name evidence="6" type="ORF">FQA45_14850</name>
</gene>
<evidence type="ECO:0000256" key="4">
    <source>
        <dbReference type="SAM" id="MobiDB-lite"/>
    </source>
</evidence>
<keyword evidence="7" id="KW-1185">Reference proteome</keyword>
<evidence type="ECO:0000313" key="7">
    <source>
        <dbReference type="Proteomes" id="UP000320717"/>
    </source>
</evidence>
<keyword evidence="2" id="KW-0808">Transferase</keyword>
<dbReference type="InterPro" id="IPR002295">
    <property type="entry name" value="N4/N6-MTase_EcoPI_Mod-like"/>
</dbReference>
<keyword evidence="3" id="KW-0949">S-adenosyl-L-methionine</keyword>
<reference evidence="6 7" key="1">
    <citation type="submission" date="2019-07" db="EMBL/GenBank/DDBJ databases">
        <title>Complete Genome Sequence of drought tolerant Plant Growth-Promoting Rhizobacterium Glutamicibacter halophytocola DR408.</title>
        <authorList>
            <person name="Nishu S.D."/>
            <person name="Lee T.K."/>
        </authorList>
    </citation>
    <scope>NUCLEOTIDE SEQUENCE [LARGE SCALE GENOMIC DNA]</scope>
    <source>
        <strain evidence="6 7">DR408</strain>
    </source>
</reference>
<proteinExistence type="predicted"/>
<evidence type="ECO:0000256" key="3">
    <source>
        <dbReference type="ARBA" id="ARBA00022691"/>
    </source>
</evidence>
<dbReference type="Gene3D" id="3.40.50.150">
    <property type="entry name" value="Vaccinia Virus protein VP39"/>
    <property type="match status" value="2"/>
</dbReference>
<keyword evidence="1" id="KW-0489">Methyltransferase</keyword>
<sequence length="652" mass="72580">MNRLGKMKLELTWHNKDQALIPAAEGKYGYKWVSPKDPRYCETHVLELGDVIEGHKAPKDPKHTYSDRADLEPIADNLLILGESGDVLESLTRIPELSEKYVGQVKCVYIDPPFNTGQAFDHYEDNLEHSIWLTMMRDRLLHIRRLMSADGSIWVHLDDAEVHRMRSLLDEVFGPEKFVAEIIWQKSDSPRSDASEFSSDHDTILVYKRSDAFEVNRLERSAADDVRFTNPDSDPHGPWWDGDPTAPGASTHQGMVYAIQHPMTGELVYPGRGRCWSLGQPEVLEIMRGWAPYKLEDISDADERAARCGLDAKDVRRGVQAIMLAVPPEEARRAAEERYNAGQWPQFILRKGGAGGLGRKAYVSTKGSVPRTLWLNTDVGQNRTAKSEIKALFPNNAAFDTPKPERLLQRIIHIASNPGDTILDVFAGSGTTAAVAHKMGRRWVTCELLEDTFEKFTLPRLKKVVEGQDDGGVTVTSDEKYKQVLKSLNGALNIYPDLKEDKATKDFKKALRAKKEPDTINWLGGGAFQVARLAPACFDFDLDLGLTTLTDAAGDIELLTKSVAAQLGFKLTPKDTIFHGSKGSMRLYVTRNSLTPELATEIAASLGEGERVTIASTSVLDESRQALRQASRGSKVVHIPDDIFQIDGEDAF</sequence>
<dbReference type="InterPro" id="IPR029063">
    <property type="entry name" value="SAM-dependent_MTases_sf"/>
</dbReference>
<feature type="region of interest" description="Disordered" evidence="4">
    <location>
        <begin position="226"/>
        <end position="246"/>
    </location>
</feature>
<dbReference type="EMBL" id="CP042260">
    <property type="protein sequence ID" value="QDY68128.1"/>
    <property type="molecule type" value="Genomic_DNA"/>
</dbReference>
<dbReference type="InterPro" id="IPR002941">
    <property type="entry name" value="DNA_methylase_N4/N6"/>
</dbReference>